<gene>
    <name evidence="1" type="ORF">H6A19_06520</name>
</gene>
<dbReference type="EMBL" id="JACJLL010000029">
    <property type="protein sequence ID" value="MBM6818995.1"/>
    <property type="molecule type" value="Genomic_DNA"/>
</dbReference>
<dbReference type="RefSeq" id="WP_148325035.1">
    <property type="nucleotide sequence ID" value="NZ_JACJLL010000029.1"/>
</dbReference>
<dbReference type="Pfam" id="PF14879">
    <property type="entry name" value="DUF4489"/>
    <property type="match status" value="1"/>
</dbReference>
<comment type="caution">
    <text evidence="1">The sequence shown here is derived from an EMBL/GenBank/DDBJ whole genome shotgun (WGS) entry which is preliminary data.</text>
</comment>
<sequence>MLNNSNNNSCMINKGCNEQCSCPKPGKSILSCGCGAAGPLPVLDLTGASIVNPYSVASTSIDTRGMHCPTVLINFTALINVPAGVFPNITFRLVRCINGCSQYVGGSYSYSDAIDVLHSESFSFQFCDCGECCGCATYSVEISNASLLVAGTTVSGTISALAVEKSC</sequence>
<protein>
    <submittedName>
        <fullName evidence="1">DUF4489 domain-containing protein</fullName>
    </submittedName>
</protein>
<accession>A0ABS2FEK9</accession>
<keyword evidence="2" id="KW-1185">Reference proteome</keyword>
<evidence type="ECO:0000313" key="1">
    <source>
        <dbReference type="EMBL" id="MBM6818995.1"/>
    </source>
</evidence>
<evidence type="ECO:0000313" key="2">
    <source>
        <dbReference type="Proteomes" id="UP000767334"/>
    </source>
</evidence>
<dbReference type="Proteomes" id="UP000767334">
    <property type="component" value="Unassembled WGS sequence"/>
</dbReference>
<proteinExistence type="predicted"/>
<name>A0ABS2FEK9_9CLOT</name>
<reference evidence="1 2" key="1">
    <citation type="journal article" date="2021" name="Sci. Rep.">
        <title>The distribution of antibiotic resistance genes in chicken gut microbiota commensals.</title>
        <authorList>
            <person name="Juricova H."/>
            <person name="Matiasovicova J."/>
            <person name="Kubasova T."/>
            <person name="Cejkova D."/>
            <person name="Rychlik I."/>
        </authorList>
    </citation>
    <scope>NUCLEOTIDE SEQUENCE [LARGE SCALE GENOMIC DNA]</scope>
    <source>
        <strain evidence="1 2">An435</strain>
    </source>
</reference>
<dbReference type="InterPro" id="IPR027972">
    <property type="entry name" value="DUF4489"/>
</dbReference>
<organism evidence="1 2">
    <name type="scientific">Clostridium saudiense</name>
    <dbReference type="NCBI Taxonomy" id="1414720"/>
    <lineage>
        <taxon>Bacteria</taxon>
        <taxon>Bacillati</taxon>
        <taxon>Bacillota</taxon>
        <taxon>Clostridia</taxon>
        <taxon>Eubacteriales</taxon>
        <taxon>Clostridiaceae</taxon>
        <taxon>Clostridium</taxon>
    </lineage>
</organism>